<evidence type="ECO:0000313" key="2">
    <source>
        <dbReference type="Proteomes" id="UP000274131"/>
    </source>
</evidence>
<keyword evidence="2" id="KW-1185">Reference proteome</keyword>
<name>A0A0N4VL86_ENTVE</name>
<reference evidence="3" key="1">
    <citation type="submission" date="2017-02" db="UniProtKB">
        <authorList>
            <consortium name="WormBaseParasite"/>
        </authorList>
    </citation>
    <scope>IDENTIFICATION</scope>
</reference>
<proteinExistence type="predicted"/>
<dbReference type="WBParaSite" id="EVEC_0001164601-mRNA-1">
    <property type="protein sequence ID" value="EVEC_0001164601-mRNA-1"/>
    <property type="gene ID" value="EVEC_0001164601"/>
</dbReference>
<sequence>MRKQIIILPACECSVAVETGNFIGFTPTPPTLLNNRDANGCQQYQTSCSCAAQQCTIRFFDTISGLGNEVRNHAFTGTASITISCGPDPLAPYAGTYASPSGSSTIPPFTSATCG</sequence>
<evidence type="ECO:0000313" key="3">
    <source>
        <dbReference type="WBParaSite" id="EVEC_0001164601-mRNA-1"/>
    </source>
</evidence>
<accession>A0A0N4VL86</accession>
<dbReference type="Proteomes" id="UP000274131">
    <property type="component" value="Unassembled WGS sequence"/>
</dbReference>
<protein>
    <submittedName>
        <fullName evidence="3">Phlebovirus glycoprotein G2 fusion domain-containing protein</fullName>
    </submittedName>
</protein>
<reference evidence="1 2" key="2">
    <citation type="submission" date="2018-10" db="EMBL/GenBank/DDBJ databases">
        <authorList>
            <consortium name="Pathogen Informatics"/>
        </authorList>
    </citation>
    <scope>NUCLEOTIDE SEQUENCE [LARGE SCALE GENOMIC DNA]</scope>
</reference>
<evidence type="ECO:0000313" key="1">
    <source>
        <dbReference type="EMBL" id="VDD96181.1"/>
    </source>
</evidence>
<organism evidence="3">
    <name type="scientific">Enterobius vermicularis</name>
    <name type="common">Human pinworm</name>
    <dbReference type="NCBI Taxonomy" id="51028"/>
    <lineage>
        <taxon>Eukaryota</taxon>
        <taxon>Metazoa</taxon>
        <taxon>Ecdysozoa</taxon>
        <taxon>Nematoda</taxon>
        <taxon>Chromadorea</taxon>
        <taxon>Rhabditida</taxon>
        <taxon>Spirurina</taxon>
        <taxon>Oxyuridomorpha</taxon>
        <taxon>Oxyuroidea</taxon>
        <taxon>Oxyuridae</taxon>
        <taxon>Enterobius</taxon>
    </lineage>
</organism>
<dbReference type="EMBL" id="UXUI01011359">
    <property type="protein sequence ID" value="VDD96181.1"/>
    <property type="molecule type" value="Genomic_DNA"/>
</dbReference>
<dbReference type="AlphaFoldDB" id="A0A0N4VL86"/>
<gene>
    <name evidence="1" type="ORF">EVEC_LOCUS10932</name>
</gene>